<dbReference type="PANTHER" id="PTHR10773:SF19">
    <property type="match status" value="1"/>
</dbReference>
<comment type="caution">
    <text evidence="3">The sequence shown here is derived from an EMBL/GenBank/DDBJ whole genome shotgun (WGS) entry which is preliminary data.</text>
</comment>
<keyword evidence="4" id="KW-1185">Reference proteome</keyword>
<name>A0A9P0Q8P2_ACAOB</name>
<gene>
    <name evidence="3" type="ORF">ACAOBT_LOCUS31792</name>
</gene>
<feature type="region of interest" description="Disordered" evidence="1">
    <location>
        <begin position="117"/>
        <end position="203"/>
    </location>
</feature>
<protein>
    <recommendedName>
        <fullName evidence="2">DUF7869 domain-containing protein</fullName>
    </recommendedName>
</protein>
<dbReference type="Pfam" id="PF25273">
    <property type="entry name" value="DUF7869"/>
    <property type="match status" value="1"/>
</dbReference>
<evidence type="ECO:0000313" key="3">
    <source>
        <dbReference type="EMBL" id="CAH2010812.1"/>
    </source>
</evidence>
<evidence type="ECO:0000256" key="1">
    <source>
        <dbReference type="SAM" id="MobiDB-lite"/>
    </source>
</evidence>
<dbReference type="Proteomes" id="UP001152888">
    <property type="component" value="Unassembled WGS sequence"/>
</dbReference>
<sequence>MSNRARLLVELARNSASSAVASHQVPKDDNINNFATQLNDASDPQRTESMVQVSVQDLLGNAELVDNPILTVLEVAEIPKETSHSKTDEKLYYLEQNTDSDSGIVPIIDYQEEVVADEEEVHDATSDTERHSEPDPFQESGSEYLPTDTDSENSLGNENVENQGGGNQEDRRTPDGRTKKRKSKGQRDPSQWKRAKNSQARLKGHAYMGFQKNTGGKYQQTVCRVQRKVKSSCGGHKNDSKGPQQKFECLQITNEMRNQIFQSFWEISSWEGKKIYVSSLVLHSQPKHRRRNTAEEESRKKTGFKYYLITKDNPESTKKYHVCKKMFLATLGIGERCVREWVLNKCLPNMELGIEPALVEPPQDSECTKNVNQFLDSLPKVESHYCRASTRKLYLEPTWNSYRHLHREFINYCERQNLRSCSWRLFYKTFKTRNLEIYTPRKDQCNTCVKFKKGNLSQADYDSHVAKKEQARSEKEQDKQEAISSEAGNSKYVYTMDLQAVLLCPFTQASAMYYKQKLKVHNQTFFNLNNKDVSCYLWHEGNGGLDSDVFVSILVKFLNEEIERQSPKVIILWSDGCTYQNRNVNLSNGLLEIAMEKNIIIEQKYLEVGHTQMEVDSVHSVIERKLGRRNDIAVPADYNKIIRAARQNPSPYKVVSLHFNDFLQYKKGMYSQIRPGSKKGDPCVTDICALQYLPEGLIKYKINFSDEWLELPRRPCRTRTSFSHEPLYLSPRQIEDTKFIHLQELKSVIESDYHGFYDNLKHSCKSDQVCSHIKN</sequence>
<dbReference type="InterPro" id="IPR057191">
    <property type="entry name" value="DUF7869"/>
</dbReference>
<accession>A0A9P0Q8P2</accession>
<dbReference type="PANTHER" id="PTHR10773">
    <property type="entry name" value="DNA-DIRECTED RNA POLYMERASES I, II, AND III SUBUNIT RPABC2"/>
    <property type="match status" value="1"/>
</dbReference>
<feature type="compositionally biased region" description="Basic and acidic residues" evidence="1">
    <location>
        <begin position="122"/>
        <end position="134"/>
    </location>
</feature>
<dbReference type="OrthoDB" id="7367179at2759"/>
<feature type="compositionally biased region" description="Basic and acidic residues" evidence="1">
    <location>
        <begin position="168"/>
        <end position="177"/>
    </location>
</feature>
<feature type="domain" description="DUF7869" evidence="2">
    <location>
        <begin position="515"/>
        <end position="654"/>
    </location>
</feature>
<dbReference type="AlphaFoldDB" id="A0A9P0Q8P2"/>
<evidence type="ECO:0000259" key="2">
    <source>
        <dbReference type="Pfam" id="PF25273"/>
    </source>
</evidence>
<dbReference type="EMBL" id="CAKOFQ010008007">
    <property type="protein sequence ID" value="CAH2010812.1"/>
    <property type="molecule type" value="Genomic_DNA"/>
</dbReference>
<reference evidence="3" key="1">
    <citation type="submission" date="2022-03" db="EMBL/GenBank/DDBJ databases">
        <authorList>
            <person name="Sayadi A."/>
        </authorList>
    </citation>
    <scope>NUCLEOTIDE SEQUENCE</scope>
</reference>
<evidence type="ECO:0000313" key="4">
    <source>
        <dbReference type="Proteomes" id="UP001152888"/>
    </source>
</evidence>
<organism evidence="3 4">
    <name type="scientific">Acanthoscelides obtectus</name>
    <name type="common">Bean weevil</name>
    <name type="synonym">Bruchus obtectus</name>
    <dbReference type="NCBI Taxonomy" id="200917"/>
    <lineage>
        <taxon>Eukaryota</taxon>
        <taxon>Metazoa</taxon>
        <taxon>Ecdysozoa</taxon>
        <taxon>Arthropoda</taxon>
        <taxon>Hexapoda</taxon>
        <taxon>Insecta</taxon>
        <taxon>Pterygota</taxon>
        <taxon>Neoptera</taxon>
        <taxon>Endopterygota</taxon>
        <taxon>Coleoptera</taxon>
        <taxon>Polyphaga</taxon>
        <taxon>Cucujiformia</taxon>
        <taxon>Chrysomeloidea</taxon>
        <taxon>Chrysomelidae</taxon>
        <taxon>Bruchinae</taxon>
        <taxon>Bruchini</taxon>
        <taxon>Acanthoscelides</taxon>
    </lineage>
</organism>
<proteinExistence type="predicted"/>